<evidence type="ECO:0000313" key="3">
    <source>
        <dbReference type="Proteomes" id="UP001595528"/>
    </source>
</evidence>
<evidence type="ECO:0000313" key="2">
    <source>
        <dbReference type="EMBL" id="MFC3228166.1"/>
    </source>
</evidence>
<sequence>MTEQPRALESRFLMDLEAWLDAPHLSAQTPAGGRKIVTVHGGTFAGPKLRGRIVPHSGADWALTRPDGVLLLDVRLTLETDDGALIYMTYRGMRHGPDDVMKRMSAGERVEPADYYFRIQPWFETAAPGYAWLNRMVCVGQGDRLEKGPKYTIHEIL</sequence>
<reference evidence="3" key="1">
    <citation type="journal article" date="2019" name="Int. J. Syst. Evol. Microbiol.">
        <title>The Global Catalogue of Microorganisms (GCM) 10K type strain sequencing project: providing services to taxonomists for standard genome sequencing and annotation.</title>
        <authorList>
            <consortium name="The Broad Institute Genomics Platform"/>
            <consortium name="The Broad Institute Genome Sequencing Center for Infectious Disease"/>
            <person name="Wu L."/>
            <person name="Ma J."/>
        </authorList>
    </citation>
    <scope>NUCLEOTIDE SEQUENCE [LARGE SCALE GENOMIC DNA]</scope>
    <source>
        <strain evidence="3">KCTC 42964</strain>
    </source>
</reference>
<keyword evidence="3" id="KW-1185">Reference proteome</keyword>
<dbReference type="InterPro" id="IPR020915">
    <property type="entry name" value="UPF0311"/>
</dbReference>
<evidence type="ECO:0000256" key="1">
    <source>
        <dbReference type="HAMAP-Rule" id="MF_00775"/>
    </source>
</evidence>
<dbReference type="Proteomes" id="UP001595528">
    <property type="component" value="Unassembled WGS sequence"/>
</dbReference>
<dbReference type="HAMAP" id="MF_00775">
    <property type="entry name" value="UPF0311"/>
    <property type="match status" value="1"/>
</dbReference>
<dbReference type="PANTHER" id="PTHR37315">
    <property type="entry name" value="UPF0311 PROTEIN BLR7842"/>
    <property type="match status" value="1"/>
</dbReference>
<comment type="similarity">
    <text evidence="1">Belongs to the UPF0311 family.</text>
</comment>
<dbReference type="Gene3D" id="2.40.160.20">
    <property type="match status" value="1"/>
</dbReference>
<proteinExistence type="inferred from homology"/>
<dbReference type="Pfam" id="PF11578">
    <property type="entry name" value="DUF3237"/>
    <property type="match status" value="1"/>
</dbReference>
<accession>A0ABV7L0J7</accession>
<dbReference type="RefSeq" id="WP_379901026.1">
    <property type="nucleotide sequence ID" value="NZ_JBHRTR010000028.1"/>
</dbReference>
<gene>
    <name evidence="2" type="ORF">ACFOGJ_13050</name>
</gene>
<dbReference type="PANTHER" id="PTHR37315:SF1">
    <property type="entry name" value="UPF0311 PROTEIN BLR7842"/>
    <property type="match status" value="1"/>
</dbReference>
<comment type="caution">
    <text evidence="2">The sequence shown here is derived from an EMBL/GenBank/DDBJ whole genome shotgun (WGS) entry which is preliminary data.</text>
</comment>
<protein>
    <recommendedName>
        <fullName evidence="1">UPF0311 protein ACFOGJ_13050</fullName>
    </recommendedName>
</protein>
<organism evidence="2 3">
    <name type="scientific">Marinibaculum pumilum</name>
    <dbReference type="NCBI Taxonomy" id="1766165"/>
    <lineage>
        <taxon>Bacteria</taxon>
        <taxon>Pseudomonadati</taxon>
        <taxon>Pseudomonadota</taxon>
        <taxon>Alphaproteobacteria</taxon>
        <taxon>Rhodospirillales</taxon>
        <taxon>Rhodospirillaceae</taxon>
        <taxon>Marinibaculum</taxon>
    </lineage>
</organism>
<dbReference type="EMBL" id="JBHRTR010000028">
    <property type="protein sequence ID" value="MFC3228166.1"/>
    <property type="molecule type" value="Genomic_DNA"/>
</dbReference>
<name>A0ABV7L0J7_9PROT</name>